<feature type="signal peptide" evidence="1">
    <location>
        <begin position="1"/>
        <end position="24"/>
    </location>
</feature>
<dbReference type="AlphaFoldDB" id="A0A1G6ATG7"/>
<dbReference type="Proteomes" id="UP000199071">
    <property type="component" value="Unassembled WGS sequence"/>
</dbReference>
<sequence>MRKRSALGSVIFAMAALATMPLTAAEASLICTNAGNRYQVGDYACLPGCHGRQRYARCDALSQNASWTYVSDVCPMAMFTPETPDGVTVAPVTTAMSPIPYDITSCAIDPEIEARLPG</sequence>
<dbReference type="EMBL" id="FMXQ01000002">
    <property type="protein sequence ID" value="SDB11642.1"/>
    <property type="molecule type" value="Genomic_DNA"/>
</dbReference>
<dbReference type="RefSeq" id="WP_090874990.1">
    <property type="nucleotide sequence ID" value="NZ_FMXQ01000002.1"/>
</dbReference>
<dbReference type="OrthoDB" id="8021248at2"/>
<protein>
    <submittedName>
        <fullName evidence="2">Uncharacterized protein</fullName>
    </submittedName>
</protein>
<reference evidence="2 3" key="1">
    <citation type="submission" date="2016-10" db="EMBL/GenBank/DDBJ databases">
        <authorList>
            <person name="de Groot N.N."/>
        </authorList>
    </citation>
    <scope>NUCLEOTIDE SEQUENCE [LARGE SCALE GENOMIC DNA]</scope>
    <source>
        <strain evidence="2 3">ATCC 35022</strain>
    </source>
</reference>
<proteinExistence type="predicted"/>
<feature type="chain" id="PRO_5011780734" evidence="1">
    <location>
        <begin position="25"/>
        <end position="118"/>
    </location>
</feature>
<evidence type="ECO:0000313" key="3">
    <source>
        <dbReference type="Proteomes" id="UP000199071"/>
    </source>
</evidence>
<keyword evidence="1" id="KW-0732">Signal</keyword>
<accession>A0A1G6ATG7</accession>
<dbReference type="STRING" id="665467.SAMN02982931_00844"/>
<name>A0A1G6ATG7_9HYPH</name>
<gene>
    <name evidence="2" type="ORF">SAMN02982931_00844</name>
</gene>
<keyword evidence="3" id="KW-1185">Reference proteome</keyword>
<evidence type="ECO:0000313" key="2">
    <source>
        <dbReference type="EMBL" id="SDB11642.1"/>
    </source>
</evidence>
<organism evidence="2 3">
    <name type="scientific">Bauldia litoralis</name>
    <dbReference type="NCBI Taxonomy" id="665467"/>
    <lineage>
        <taxon>Bacteria</taxon>
        <taxon>Pseudomonadati</taxon>
        <taxon>Pseudomonadota</taxon>
        <taxon>Alphaproteobacteria</taxon>
        <taxon>Hyphomicrobiales</taxon>
        <taxon>Kaistiaceae</taxon>
        <taxon>Bauldia</taxon>
    </lineage>
</organism>
<evidence type="ECO:0000256" key="1">
    <source>
        <dbReference type="SAM" id="SignalP"/>
    </source>
</evidence>